<dbReference type="EMBL" id="JADCNL010000006">
    <property type="protein sequence ID" value="KAG0477413.1"/>
    <property type="molecule type" value="Genomic_DNA"/>
</dbReference>
<dbReference type="GO" id="GO:0070390">
    <property type="term" value="C:transcription export complex 2"/>
    <property type="evidence" value="ECO:0007669"/>
    <property type="project" value="TreeGrafter"/>
</dbReference>
<dbReference type="PANTHER" id="PTHR12436:SF3">
    <property type="entry name" value="GERMINAL-CENTER ASSOCIATED NUCLEAR PROTEIN"/>
    <property type="match status" value="1"/>
</dbReference>
<evidence type="ECO:0000313" key="4">
    <source>
        <dbReference type="Proteomes" id="UP000636800"/>
    </source>
</evidence>
<feature type="compositionally biased region" description="Polar residues" evidence="1">
    <location>
        <begin position="49"/>
        <end position="71"/>
    </location>
</feature>
<evidence type="ECO:0000313" key="3">
    <source>
        <dbReference type="EMBL" id="KAG0477413.1"/>
    </source>
</evidence>
<dbReference type="GO" id="GO:0006406">
    <property type="term" value="P:mRNA export from nucleus"/>
    <property type="evidence" value="ECO:0007669"/>
    <property type="project" value="TreeGrafter"/>
</dbReference>
<dbReference type="GO" id="GO:0005737">
    <property type="term" value="C:cytoplasm"/>
    <property type="evidence" value="ECO:0007669"/>
    <property type="project" value="TreeGrafter"/>
</dbReference>
<dbReference type="Pfam" id="PF03399">
    <property type="entry name" value="SAC3_GANP"/>
    <property type="match status" value="1"/>
</dbReference>
<feature type="domain" description="SAC3/GANP/THP3 conserved" evidence="2">
    <location>
        <begin position="76"/>
        <end position="367"/>
    </location>
</feature>
<dbReference type="OrthoDB" id="1884872at2759"/>
<feature type="compositionally biased region" description="Polar residues" evidence="1">
    <location>
        <begin position="22"/>
        <end position="38"/>
    </location>
</feature>
<dbReference type="Proteomes" id="UP000636800">
    <property type="component" value="Chromosome 6"/>
</dbReference>
<organism evidence="3 4">
    <name type="scientific">Vanilla planifolia</name>
    <name type="common">Vanilla</name>
    <dbReference type="NCBI Taxonomy" id="51239"/>
    <lineage>
        <taxon>Eukaryota</taxon>
        <taxon>Viridiplantae</taxon>
        <taxon>Streptophyta</taxon>
        <taxon>Embryophyta</taxon>
        <taxon>Tracheophyta</taxon>
        <taxon>Spermatophyta</taxon>
        <taxon>Magnoliopsida</taxon>
        <taxon>Liliopsida</taxon>
        <taxon>Asparagales</taxon>
        <taxon>Orchidaceae</taxon>
        <taxon>Vanilloideae</taxon>
        <taxon>Vanilleae</taxon>
        <taxon>Vanilla</taxon>
    </lineage>
</organism>
<dbReference type="AlphaFoldDB" id="A0A835UXG7"/>
<keyword evidence="4" id="KW-1185">Reference proteome</keyword>
<feature type="region of interest" description="Disordered" evidence="1">
    <location>
        <begin position="1"/>
        <end position="72"/>
    </location>
</feature>
<dbReference type="PANTHER" id="PTHR12436">
    <property type="entry name" value="80 KDA MCM3-ASSOCIATED PROTEIN"/>
    <property type="match status" value="1"/>
</dbReference>
<evidence type="ECO:0000259" key="2">
    <source>
        <dbReference type="Pfam" id="PF03399"/>
    </source>
</evidence>
<dbReference type="Gene3D" id="1.25.40.990">
    <property type="match status" value="1"/>
</dbReference>
<dbReference type="InterPro" id="IPR005062">
    <property type="entry name" value="SAC3/GANP/THP3_conserved"/>
</dbReference>
<comment type="caution">
    <text evidence="3">The sequence shown here is derived from an EMBL/GenBank/DDBJ whole genome shotgun (WGS) entry which is preliminary data.</text>
</comment>
<sequence length="398" mass="46018">MKKGGRGGQLGLQQAHTDHKYSITSSIGSRQAERTATVSERREAFEPGSLTSNSGPKYETQQPSKSSTLVGTCTDMCPAKERAQRERLRDLAVFERLDGNPGKTSSSLAVKKFCRTLSSHELRPSDLRPPEVLQNTLKYLLSLMDSSEGLFEEVHEFVFDRTRSIRQDLSMQNITNEQAMQMYEEMIKFHIISHHKLARCCSGLDNSSLRYLNMEQLIKCLLSLYEIYDLNRRLQFISKNEMEFRSFYVLLHLGHKIPLMEQSLSLWFRHLAFPILRSKEMCFARALMRYFWMGNYKRFFVSVAGEASKLQLCLIEPFLNEVRVRAISRINHSGYKLQPYPLEHLCKVLLVKEQELESLCVECGLEIIIDELGCKILPTKQPSFHQPKRNLQSYCLSR</sequence>
<protein>
    <recommendedName>
        <fullName evidence="2">SAC3/GANP/THP3 conserved domain-containing protein</fullName>
    </recommendedName>
</protein>
<accession>A0A835UXG7</accession>
<gene>
    <name evidence="3" type="ORF">HPP92_014254</name>
</gene>
<feature type="compositionally biased region" description="Gly residues" evidence="1">
    <location>
        <begin position="1"/>
        <end position="10"/>
    </location>
</feature>
<evidence type="ECO:0000256" key="1">
    <source>
        <dbReference type="SAM" id="MobiDB-lite"/>
    </source>
</evidence>
<dbReference type="InterPro" id="IPR045107">
    <property type="entry name" value="SAC3/GANP/THP3"/>
</dbReference>
<name>A0A835UXG7_VANPL</name>
<reference evidence="3 4" key="1">
    <citation type="journal article" date="2020" name="Nat. Food">
        <title>A phased Vanilla planifolia genome enables genetic improvement of flavour and production.</title>
        <authorList>
            <person name="Hasing T."/>
            <person name="Tang H."/>
            <person name="Brym M."/>
            <person name="Khazi F."/>
            <person name="Huang T."/>
            <person name="Chambers A.H."/>
        </authorList>
    </citation>
    <scope>NUCLEOTIDE SEQUENCE [LARGE SCALE GENOMIC DNA]</scope>
    <source>
        <tissue evidence="3">Leaf</tissue>
    </source>
</reference>
<proteinExistence type="predicted"/>